<gene>
    <name evidence="2" type="ORF">GSPATT00023296001</name>
</gene>
<dbReference type="HOGENOM" id="CLU_2488252_0_0_1"/>
<evidence type="ECO:0000256" key="1">
    <source>
        <dbReference type="SAM" id="MobiDB-lite"/>
    </source>
</evidence>
<evidence type="ECO:0000313" key="3">
    <source>
        <dbReference type="Proteomes" id="UP000000600"/>
    </source>
</evidence>
<dbReference type="OrthoDB" id="10363639at2759"/>
<dbReference type="OMA" id="ILACFME"/>
<feature type="compositionally biased region" description="Low complexity" evidence="1">
    <location>
        <begin position="53"/>
        <end position="63"/>
    </location>
</feature>
<feature type="compositionally biased region" description="Polar residues" evidence="1">
    <location>
        <begin position="25"/>
        <end position="52"/>
    </location>
</feature>
<dbReference type="RefSeq" id="XP_001457519.1">
    <property type="nucleotide sequence ID" value="XM_001457482.1"/>
</dbReference>
<dbReference type="AlphaFoldDB" id="A0E4A5"/>
<dbReference type="KEGG" id="ptm:GSPATT00023296001"/>
<name>A0E4A5_PARTE</name>
<accession>A0E4A5</accession>
<dbReference type="GeneID" id="5043304"/>
<evidence type="ECO:0000313" key="2">
    <source>
        <dbReference type="EMBL" id="CAK90122.1"/>
    </source>
</evidence>
<dbReference type="EMBL" id="CT868658">
    <property type="protein sequence ID" value="CAK90122.1"/>
    <property type="molecule type" value="Genomic_DNA"/>
</dbReference>
<dbReference type="InParanoid" id="A0E4A5"/>
<dbReference type="Proteomes" id="UP000000600">
    <property type="component" value="Unassembled WGS sequence"/>
</dbReference>
<keyword evidence="3" id="KW-1185">Reference proteome</keyword>
<feature type="region of interest" description="Disordered" evidence="1">
    <location>
        <begin position="25"/>
        <end position="66"/>
    </location>
</feature>
<sequence length="87" mass="9931">MQDREAIKNKILACFKEIDEQYESSTTKIENSIEQMPEFQQSDQGLDNTPKLQQQSQPQPTQPNVSCITNELSKLSGDIVEALKFKQ</sequence>
<proteinExistence type="predicted"/>
<protein>
    <submittedName>
        <fullName evidence="2">Uncharacterized protein</fullName>
    </submittedName>
</protein>
<reference evidence="2 3" key="1">
    <citation type="journal article" date="2006" name="Nature">
        <title>Global trends of whole-genome duplications revealed by the ciliate Paramecium tetraurelia.</title>
        <authorList>
            <consortium name="Genoscope"/>
            <person name="Aury J.-M."/>
            <person name="Jaillon O."/>
            <person name="Duret L."/>
            <person name="Noel B."/>
            <person name="Jubin C."/>
            <person name="Porcel B.M."/>
            <person name="Segurens B."/>
            <person name="Daubin V."/>
            <person name="Anthouard V."/>
            <person name="Aiach N."/>
            <person name="Arnaiz O."/>
            <person name="Billaut A."/>
            <person name="Beisson J."/>
            <person name="Blanc I."/>
            <person name="Bouhouche K."/>
            <person name="Camara F."/>
            <person name="Duharcourt S."/>
            <person name="Guigo R."/>
            <person name="Gogendeau D."/>
            <person name="Katinka M."/>
            <person name="Keller A.-M."/>
            <person name="Kissmehl R."/>
            <person name="Klotz C."/>
            <person name="Koll F."/>
            <person name="Le Moue A."/>
            <person name="Lepere C."/>
            <person name="Malinsky S."/>
            <person name="Nowacki M."/>
            <person name="Nowak J.K."/>
            <person name="Plattner H."/>
            <person name="Poulain J."/>
            <person name="Ruiz F."/>
            <person name="Serrano V."/>
            <person name="Zagulski M."/>
            <person name="Dessen P."/>
            <person name="Betermier M."/>
            <person name="Weissenbach J."/>
            <person name="Scarpelli C."/>
            <person name="Schachter V."/>
            <person name="Sperling L."/>
            <person name="Meyer E."/>
            <person name="Cohen J."/>
            <person name="Wincker P."/>
        </authorList>
    </citation>
    <scope>NUCLEOTIDE SEQUENCE [LARGE SCALE GENOMIC DNA]</scope>
    <source>
        <strain evidence="2 3">Stock d4-2</strain>
    </source>
</reference>
<organism evidence="2 3">
    <name type="scientific">Paramecium tetraurelia</name>
    <dbReference type="NCBI Taxonomy" id="5888"/>
    <lineage>
        <taxon>Eukaryota</taxon>
        <taxon>Sar</taxon>
        <taxon>Alveolata</taxon>
        <taxon>Ciliophora</taxon>
        <taxon>Intramacronucleata</taxon>
        <taxon>Oligohymenophorea</taxon>
        <taxon>Peniculida</taxon>
        <taxon>Parameciidae</taxon>
        <taxon>Paramecium</taxon>
    </lineage>
</organism>